<dbReference type="Pfam" id="PF00024">
    <property type="entry name" value="PAN_1"/>
    <property type="match status" value="1"/>
</dbReference>
<dbReference type="InterPro" id="IPR011009">
    <property type="entry name" value="Kinase-like_dom_sf"/>
</dbReference>
<dbReference type="GO" id="GO:0016020">
    <property type="term" value="C:membrane"/>
    <property type="evidence" value="ECO:0007669"/>
    <property type="project" value="UniProtKB-SubCell"/>
</dbReference>
<dbReference type="GO" id="GO:0005524">
    <property type="term" value="F:ATP binding"/>
    <property type="evidence" value="ECO:0007669"/>
    <property type="project" value="UniProtKB-UniRule"/>
</dbReference>
<feature type="transmembrane region" description="Helical" evidence="20">
    <location>
        <begin position="470"/>
        <end position="496"/>
    </location>
</feature>
<dbReference type="FunFam" id="3.30.200.20:FF:000059">
    <property type="entry name" value="S-receptor-like serine/threonine-protein kinase"/>
    <property type="match status" value="1"/>
</dbReference>
<evidence type="ECO:0000259" key="23">
    <source>
        <dbReference type="PROSITE" id="PS50026"/>
    </source>
</evidence>
<sequence>MEAFFAILPVLLSLLPFLSRAAPSDTLLLGSPFSIDKDQTQYQTDVLRSADGTFTCGLYSIYANAFTFSIWYTNSVDKTVVWTAYSDRPVQGKGSAVTLQKNGTRVFMDYSGVVVWQADVDDSAGVQLAQLLDTGNLVVKNSRGMVVWQSFDSPTDTLLPTQRITASTKLVSTTGLHVAGQYIFSFTDSSILSLAYVDAYVHDIYWPDPANEDKYQNKRNAHNSTVLGGLLHETGNFFLSDFANQEALAACDQGLGIRRRLTLDPDGNLRLYSLNSADGMWSVSWVAVSQPCNIHGLCGPNGICHYTPAPTCSCPPGYVMINPGIWRQGCRPVIDITCSAEHRQPVKFLQLPGIDFWGPDQQRINPVSLQACKNICRSDCTCKGFEYVQRTGSCYPKSLLFNGKAVTPPRKTYRTMYLKLPMSVNISGISVPQTNALVSREHHPDCRQMSILVTKTFVEFHKASQGKAKWLYLYGVAGVIFVVEVFSIASLWFFVLGRELGASQMQAVEEGYKVLTSNFRRYSFKELVKATRNFKDELGRGGSGIVYKGTLDDSRAVAVKMLENVRHCEEEFQAELRVIGRINHMNLVRIWGFCSESSYRMLVSEYIENGSLANILFKDNILLEWKQRFNIALGVAKGLAYLHHECLEWVIHCDVKPENILLDQNLEPKIADFGLAKLLNRGGSNQNVSRVRGTVGYMAPEWISSLQITAKVDVYSYGVVLIELVLGRQVLDLAVDADLEVHKVLRELVGRLAHRLETGQSASIDEVVDRRLSGHFNDMQVRTLIRVAVSCLEEERSKRPTMESVVQTLLLADESCSMR</sequence>
<comment type="catalytic activity">
    <reaction evidence="15 17">
        <text>L-threonyl-[protein] + ATP = O-phospho-L-threonyl-[protein] + ADP + H(+)</text>
        <dbReference type="Rhea" id="RHEA:46608"/>
        <dbReference type="Rhea" id="RHEA-COMP:11060"/>
        <dbReference type="Rhea" id="RHEA-COMP:11605"/>
        <dbReference type="ChEBI" id="CHEBI:15378"/>
        <dbReference type="ChEBI" id="CHEBI:30013"/>
        <dbReference type="ChEBI" id="CHEBI:30616"/>
        <dbReference type="ChEBI" id="CHEBI:61977"/>
        <dbReference type="ChEBI" id="CHEBI:456216"/>
        <dbReference type="EC" id="2.7.11.1"/>
    </reaction>
</comment>
<evidence type="ECO:0000256" key="16">
    <source>
        <dbReference type="ARBA" id="ARBA00048679"/>
    </source>
</evidence>
<keyword evidence="9 17" id="KW-0067">ATP-binding</keyword>
<keyword evidence="14" id="KW-0325">Glycoprotein</keyword>
<evidence type="ECO:0000256" key="1">
    <source>
        <dbReference type="ARBA" id="ARBA00004479"/>
    </source>
</evidence>
<evidence type="ECO:0000256" key="13">
    <source>
        <dbReference type="ARBA" id="ARBA00023170"/>
    </source>
</evidence>
<evidence type="ECO:0000256" key="4">
    <source>
        <dbReference type="ARBA" id="ARBA00022679"/>
    </source>
</evidence>
<keyword evidence="7 17" id="KW-0547">Nucleotide-binding</keyword>
<evidence type="ECO:0000256" key="12">
    <source>
        <dbReference type="ARBA" id="ARBA00023157"/>
    </source>
</evidence>
<reference evidence="26" key="1">
    <citation type="submission" date="2024-10" db="EMBL/GenBank/DDBJ databases">
        <authorList>
            <person name="Ryan C."/>
        </authorList>
    </citation>
    <scope>NUCLEOTIDE SEQUENCE [LARGE SCALE GENOMIC DNA]</scope>
</reference>
<dbReference type="SMART" id="SM00220">
    <property type="entry name" value="S_TKc"/>
    <property type="match status" value="1"/>
</dbReference>
<evidence type="ECO:0000256" key="5">
    <source>
        <dbReference type="ARBA" id="ARBA00022692"/>
    </source>
</evidence>
<dbReference type="InterPro" id="IPR003609">
    <property type="entry name" value="Pan_app"/>
</dbReference>
<dbReference type="InterPro" id="IPR000858">
    <property type="entry name" value="S_locus_glycoprot_dom"/>
</dbReference>
<dbReference type="Gene3D" id="2.90.10.10">
    <property type="entry name" value="Bulb-type lectin domain"/>
    <property type="match status" value="2"/>
</dbReference>
<feature type="domain" description="EGF-like" evidence="23">
    <location>
        <begin position="288"/>
        <end position="324"/>
    </location>
</feature>
<feature type="chain" id="PRO_5044763470" description="Receptor-like serine/threonine-protein kinase" evidence="21">
    <location>
        <begin position="22"/>
        <end position="819"/>
    </location>
</feature>
<dbReference type="Pfam" id="PF00069">
    <property type="entry name" value="Pkinase"/>
    <property type="match status" value="1"/>
</dbReference>
<dbReference type="Proteomes" id="UP001497457">
    <property type="component" value="Chromosome 14rd"/>
</dbReference>
<comment type="catalytic activity">
    <reaction evidence="16 17">
        <text>L-seryl-[protein] + ATP = O-phospho-L-seryl-[protein] + ADP + H(+)</text>
        <dbReference type="Rhea" id="RHEA:17989"/>
        <dbReference type="Rhea" id="RHEA-COMP:9863"/>
        <dbReference type="Rhea" id="RHEA-COMP:11604"/>
        <dbReference type="ChEBI" id="CHEBI:15378"/>
        <dbReference type="ChEBI" id="CHEBI:29999"/>
        <dbReference type="ChEBI" id="CHEBI:30616"/>
        <dbReference type="ChEBI" id="CHEBI:83421"/>
        <dbReference type="ChEBI" id="CHEBI:456216"/>
        <dbReference type="EC" id="2.7.11.1"/>
    </reaction>
</comment>
<dbReference type="CDD" id="cd01098">
    <property type="entry name" value="PAN_AP_plant"/>
    <property type="match status" value="1"/>
</dbReference>
<gene>
    <name evidence="26" type="ORF">URODEC1_LOCUS22172</name>
</gene>
<evidence type="ECO:0000256" key="17">
    <source>
        <dbReference type="PIRNR" id="PIRNR000641"/>
    </source>
</evidence>
<evidence type="ECO:0000256" key="11">
    <source>
        <dbReference type="ARBA" id="ARBA00023136"/>
    </source>
</evidence>
<dbReference type="PROSITE" id="PS00107">
    <property type="entry name" value="PROTEIN_KINASE_ATP"/>
    <property type="match status" value="1"/>
</dbReference>
<dbReference type="AlphaFoldDB" id="A0ABC8XDJ9"/>
<dbReference type="Pfam" id="PF01453">
    <property type="entry name" value="B_lectin"/>
    <property type="match status" value="1"/>
</dbReference>
<evidence type="ECO:0000256" key="8">
    <source>
        <dbReference type="ARBA" id="ARBA00022777"/>
    </source>
</evidence>
<comment type="caution">
    <text evidence="18">Lacks conserved residue(s) required for the propagation of feature annotation.</text>
</comment>
<dbReference type="EMBL" id="OZ075124">
    <property type="protein sequence ID" value="CAL4923212.1"/>
    <property type="molecule type" value="Genomic_DNA"/>
</dbReference>
<dbReference type="PANTHER" id="PTHR47974">
    <property type="entry name" value="OS07G0415500 PROTEIN"/>
    <property type="match status" value="1"/>
</dbReference>
<dbReference type="PROSITE" id="PS50011">
    <property type="entry name" value="PROTEIN_KINASE_DOM"/>
    <property type="match status" value="1"/>
</dbReference>
<keyword evidence="12" id="KW-1015">Disulfide bond</keyword>
<keyword evidence="5 20" id="KW-0812">Transmembrane</keyword>
<name>A0ABC8XDJ9_9POAL</name>
<dbReference type="InterPro" id="IPR017441">
    <property type="entry name" value="Protein_kinase_ATP_BS"/>
</dbReference>
<evidence type="ECO:0000256" key="6">
    <source>
        <dbReference type="ARBA" id="ARBA00022729"/>
    </source>
</evidence>
<evidence type="ECO:0000256" key="3">
    <source>
        <dbReference type="ARBA" id="ARBA00022536"/>
    </source>
</evidence>
<dbReference type="PROSITE" id="PS50927">
    <property type="entry name" value="BULB_LECTIN"/>
    <property type="match status" value="1"/>
</dbReference>
<evidence type="ECO:0000256" key="14">
    <source>
        <dbReference type="ARBA" id="ARBA00023180"/>
    </source>
</evidence>
<evidence type="ECO:0000313" key="26">
    <source>
        <dbReference type="EMBL" id="CAL4923212.1"/>
    </source>
</evidence>
<accession>A0ABC8XDJ9</accession>
<dbReference type="InterPro" id="IPR024171">
    <property type="entry name" value="SRK-like_kinase"/>
</dbReference>
<keyword evidence="10 20" id="KW-1133">Transmembrane helix</keyword>
<keyword evidence="13" id="KW-0675">Receptor</keyword>
<dbReference type="SMART" id="SM00108">
    <property type="entry name" value="B_lectin"/>
    <property type="match status" value="1"/>
</dbReference>
<keyword evidence="11 20" id="KW-0472">Membrane</keyword>
<dbReference type="CDD" id="cd00053">
    <property type="entry name" value="EGF"/>
    <property type="match status" value="1"/>
</dbReference>
<organism evidence="26 27">
    <name type="scientific">Urochloa decumbens</name>
    <dbReference type="NCBI Taxonomy" id="240449"/>
    <lineage>
        <taxon>Eukaryota</taxon>
        <taxon>Viridiplantae</taxon>
        <taxon>Streptophyta</taxon>
        <taxon>Embryophyta</taxon>
        <taxon>Tracheophyta</taxon>
        <taxon>Spermatophyta</taxon>
        <taxon>Magnoliopsida</taxon>
        <taxon>Liliopsida</taxon>
        <taxon>Poales</taxon>
        <taxon>Poaceae</taxon>
        <taxon>PACMAD clade</taxon>
        <taxon>Panicoideae</taxon>
        <taxon>Panicodae</taxon>
        <taxon>Paniceae</taxon>
        <taxon>Melinidinae</taxon>
        <taxon>Urochloa</taxon>
    </lineage>
</organism>
<dbReference type="InterPro" id="IPR000719">
    <property type="entry name" value="Prot_kinase_dom"/>
</dbReference>
<evidence type="ECO:0000256" key="9">
    <source>
        <dbReference type="ARBA" id="ARBA00022840"/>
    </source>
</evidence>
<dbReference type="GO" id="GO:0051707">
    <property type="term" value="P:response to other organism"/>
    <property type="evidence" value="ECO:0007669"/>
    <property type="project" value="UniProtKB-ARBA"/>
</dbReference>
<dbReference type="Gene3D" id="3.30.200.20">
    <property type="entry name" value="Phosphorylase Kinase, domain 1"/>
    <property type="match status" value="1"/>
</dbReference>
<keyword evidence="3 18" id="KW-0245">EGF-like domain</keyword>
<evidence type="ECO:0000259" key="24">
    <source>
        <dbReference type="PROSITE" id="PS50927"/>
    </source>
</evidence>
<dbReference type="EC" id="2.7.11.1" evidence="17"/>
<evidence type="ECO:0000313" key="27">
    <source>
        <dbReference type="Proteomes" id="UP001497457"/>
    </source>
</evidence>
<feature type="binding site" evidence="19">
    <location>
        <position position="560"/>
    </location>
    <ligand>
        <name>ATP</name>
        <dbReference type="ChEBI" id="CHEBI:30616"/>
    </ligand>
</feature>
<dbReference type="InterPro" id="IPR008271">
    <property type="entry name" value="Ser/Thr_kinase_AS"/>
</dbReference>
<evidence type="ECO:0000256" key="15">
    <source>
        <dbReference type="ARBA" id="ARBA00047899"/>
    </source>
</evidence>
<dbReference type="InterPro" id="IPR036426">
    <property type="entry name" value="Bulb-type_lectin_dom_sf"/>
</dbReference>
<dbReference type="InterPro" id="IPR000742">
    <property type="entry name" value="EGF"/>
</dbReference>
<dbReference type="PROSITE" id="PS50948">
    <property type="entry name" value="PAN"/>
    <property type="match status" value="1"/>
</dbReference>
<dbReference type="CDD" id="cd14066">
    <property type="entry name" value="STKc_IRAK"/>
    <property type="match status" value="1"/>
</dbReference>
<dbReference type="InterPro" id="IPR001480">
    <property type="entry name" value="Bulb-type_lectin_dom"/>
</dbReference>
<dbReference type="Gene3D" id="1.10.510.10">
    <property type="entry name" value="Transferase(Phosphotransferase) domain 1"/>
    <property type="match status" value="1"/>
</dbReference>
<evidence type="ECO:0000259" key="22">
    <source>
        <dbReference type="PROSITE" id="PS50011"/>
    </source>
</evidence>
<dbReference type="Pfam" id="PF00954">
    <property type="entry name" value="S_locus_glycop"/>
    <property type="match status" value="1"/>
</dbReference>
<dbReference type="SUPFAM" id="SSF51110">
    <property type="entry name" value="alpha-D-mannose-specific plant lectins"/>
    <property type="match status" value="1"/>
</dbReference>
<proteinExistence type="inferred from homology"/>
<feature type="domain" description="Protein kinase" evidence="22">
    <location>
        <begin position="532"/>
        <end position="811"/>
    </location>
</feature>
<dbReference type="PIRSF" id="PIRSF000641">
    <property type="entry name" value="SRK"/>
    <property type="match status" value="1"/>
</dbReference>
<feature type="domain" description="Bulb-type lectin" evidence="24">
    <location>
        <begin position="32"/>
        <end position="152"/>
    </location>
</feature>
<comment type="subcellular location">
    <subcellularLocation>
        <location evidence="1">Membrane</location>
        <topology evidence="1">Single-pass type I membrane protein</topology>
    </subcellularLocation>
</comment>
<keyword evidence="4 17" id="KW-0808">Transferase</keyword>
<evidence type="ECO:0000256" key="21">
    <source>
        <dbReference type="SAM" id="SignalP"/>
    </source>
</evidence>
<feature type="domain" description="Apple" evidence="25">
    <location>
        <begin position="338"/>
        <end position="422"/>
    </location>
</feature>
<evidence type="ECO:0000256" key="19">
    <source>
        <dbReference type="PROSITE-ProRule" id="PRU10141"/>
    </source>
</evidence>
<feature type="signal peptide" evidence="21">
    <location>
        <begin position="1"/>
        <end position="21"/>
    </location>
</feature>
<keyword evidence="2 17" id="KW-0723">Serine/threonine-protein kinase</keyword>
<dbReference type="CDD" id="cd00028">
    <property type="entry name" value="B_lectin"/>
    <property type="match status" value="1"/>
</dbReference>
<evidence type="ECO:0000256" key="7">
    <source>
        <dbReference type="ARBA" id="ARBA00022741"/>
    </source>
</evidence>
<dbReference type="FunFam" id="1.10.510.10:FF:000302">
    <property type="entry name" value="Serine/threonine-protein kinase"/>
    <property type="match status" value="1"/>
</dbReference>
<evidence type="ECO:0000256" key="10">
    <source>
        <dbReference type="ARBA" id="ARBA00022989"/>
    </source>
</evidence>
<dbReference type="PANTHER" id="PTHR47974:SF4">
    <property type="entry name" value="RECEPTOR-LIKE SERINE_THREONINE-PROTEIN KINASE"/>
    <property type="match status" value="1"/>
</dbReference>
<dbReference type="PROSITE" id="PS50026">
    <property type="entry name" value="EGF_3"/>
    <property type="match status" value="1"/>
</dbReference>
<keyword evidence="27" id="KW-1185">Reference proteome</keyword>
<dbReference type="PROSITE" id="PS00108">
    <property type="entry name" value="PROTEIN_KINASE_ST"/>
    <property type="match status" value="1"/>
</dbReference>
<dbReference type="Gene3D" id="3.50.4.10">
    <property type="entry name" value="Hepatocyte Growth Factor"/>
    <property type="match status" value="1"/>
</dbReference>
<evidence type="ECO:0000259" key="25">
    <source>
        <dbReference type="PROSITE" id="PS50948"/>
    </source>
</evidence>
<evidence type="ECO:0000256" key="18">
    <source>
        <dbReference type="PROSITE-ProRule" id="PRU00076"/>
    </source>
</evidence>
<dbReference type="GO" id="GO:0004674">
    <property type="term" value="F:protein serine/threonine kinase activity"/>
    <property type="evidence" value="ECO:0007669"/>
    <property type="project" value="UniProtKB-KW"/>
</dbReference>
<dbReference type="SUPFAM" id="SSF56112">
    <property type="entry name" value="Protein kinase-like (PK-like)"/>
    <property type="match status" value="1"/>
</dbReference>
<comment type="similarity">
    <text evidence="17">Belongs to the protein kinase superfamily. Ser/Thr protein kinase family.</text>
</comment>
<keyword evidence="8 17" id="KW-0418">Kinase</keyword>
<keyword evidence="6 21" id="KW-0732">Signal</keyword>
<protein>
    <recommendedName>
        <fullName evidence="17">Receptor-like serine/threonine-protein kinase</fullName>
        <ecNumber evidence="17">2.7.11.1</ecNumber>
    </recommendedName>
</protein>
<evidence type="ECO:0000256" key="2">
    <source>
        <dbReference type="ARBA" id="ARBA00022527"/>
    </source>
</evidence>
<evidence type="ECO:0000256" key="20">
    <source>
        <dbReference type="SAM" id="Phobius"/>
    </source>
</evidence>